<proteinExistence type="predicted"/>
<sequence length="85" mass="9846">MISFTTSRVLFMLQSTVLYHPKVRTALDMYKPPKPTSVRYPSMRNTWNQVKEAISWNLWDPVMGYFRPQPVKIGEAYSSSSQCVA</sequence>
<evidence type="ECO:0000313" key="1">
    <source>
        <dbReference type="EMBL" id="KIJ34552.1"/>
    </source>
</evidence>
<name>A0A0C9UZ38_SPHS4</name>
<reference evidence="1 2" key="1">
    <citation type="submission" date="2014-06" db="EMBL/GenBank/DDBJ databases">
        <title>Evolutionary Origins and Diversification of the Mycorrhizal Mutualists.</title>
        <authorList>
            <consortium name="DOE Joint Genome Institute"/>
            <consortium name="Mycorrhizal Genomics Consortium"/>
            <person name="Kohler A."/>
            <person name="Kuo A."/>
            <person name="Nagy L.G."/>
            <person name="Floudas D."/>
            <person name="Copeland A."/>
            <person name="Barry K.W."/>
            <person name="Cichocki N."/>
            <person name="Veneault-Fourrey C."/>
            <person name="LaButti K."/>
            <person name="Lindquist E.A."/>
            <person name="Lipzen A."/>
            <person name="Lundell T."/>
            <person name="Morin E."/>
            <person name="Murat C."/>
            <person name="Riley R."/>
            <person name="Ohm R."/>
            <person name="Sun H."/>
            <person name="Tunlid A."/>
            <person name="Henrissat B."/>
            <person name="Grigoriev I.V."/>
            <person name="Hibbett D.S."/>
            <person name="Martin F."/>
        </authorList>
    </citation>
    <scope>NUCLEOTIDE SEQUENCE [LARGE SCALE GENOMIC DNA]</scope>
    <source>
        <strain evidence="1 2">SS14</strain>
    </source>
</reference>
<organism evidence="1 2">
    <name type="scientific">Sphaerobolus stellatus (strain SS14)</name>
    <dbReference type="NCBI Taxonomy" id="990650"/>
    <lineage>
        <taxon>Eukaryota</taxon>
        <taxon>Fungi</taxon>
        <taxon>Dikarya</taxon>
        <taxon>Basidiomycota</taxon>
        <taxon>Agaricomycotina</taxon>
        <taxon>Agaricomycetes</taxon>
        <taxon>Phallomycetidae</taxon>
        <taxon>Geastrales</taxon>
        <taxon>Sphaerobolaceae</taxon>
        <taxon>Sphaerobolus</taxon>
    </lineage>
</organism>
<gene>
    <name evidence="1" type="ORF">M422DRAFT_35061</name>
</gene>
<dbReference type="Proteomes" id="UP000054279">
    <property type="component" value="Unassembled WGS sequence"/>
</dbReference>
<accession>A0A0C9UZ38</accession>
<dbReference type="EMBL" id="KN837198">
    <property type="protein sequence ID" value="KIJ34552.1"/>
    <property type="molecule type" value="Genomic_DNA"/>
</dbReference>
<dbReference type="AlphaFoldDB" id="A0A0C9UZ38"/>
<evidence type="ECO:0000313" key="2">
    <source>
        <dbReference type="Proteomes" id="UP000054279"/>
    </source>
</evidence>
<dbReference type="HOGENOM" id="CLU_2514080_0_0_1"/>
<keyword evidence="2" id="KW-1185">Reference proteome</keyword>
<protein>
    <submittedName>
        <fullName evidence="1">Unplaced genomic scaffold SPHSTscaffold_123, whole genome shotgun sequence</fullName>
    </submittedName>
</protein>